<reference evidence="2 3" key="1">
    <citation type="submission" date="2020-08" db="EMBL/GenBank/DDBJ databases">
        <title>Functional genomics of gut bacteria from endangered species of beetles.</title>
        <authorList>
            <person name="Carlos-Shanley C."/>
        </authorList>
    </citation>
    <scope>NUCLEOTIDE SEQUENCE [LARGE SCALE GENOMIC DNA]</scope>
    <source>
        <strain evidence="2 3">S00224</strain>
    </source>
</reference>
<keyword evidence="1" id="KW-0732">Signal</keyword>
<accession>A0A7W7NSX6</accession>
<evidence type="ECO:0008006" key="4">
    <source>
        <dbReference type="Google" id="ProtNLM"/>
    </source>
</evidence>
<keyword evidence="3" id="KW-1185">Reference proteome</keyword>
<feature type="chain" id="PRO_5031037273" description="CHRD domain-containing protein" evidence="1">
    <location>
        <begin position="22"/>
        <end position="136"/>
    </location>
</feature>
<evidence type="ECO:0000313" key="3">
    <source>
        <dbReference type="Proteomes" id="UP000575241"/>
    </source>
</evidence>
<proteinExistence type="predicted"/>
<sequence>MMRMRSQVAMLSMVLATPAIAQTAAPLTPAQTIEAVAASKTGEVEGVFEFVVASSGAGGFSAYLNSAANYRDPGNLTIELHTGARNGLKDKLGGHAEDMLVGKRVRVKGTARRVPVGSHFQTRISVETADQIEILG</sequence>
<dbReference type="RefSeq" id="WP_184169341.1">
    <property type="nucleotide sequence ID" value="NZ_JACHLN010000004.1"/>
</dbReference>
<dbReference type="Proteomes" id="UP000575241">
    <property type="component" value="Unassembled WGS sequence"/>
</dbReference>
<evidence type="ECO:0000256" key="1">
    <source>
        <dbReference type="SAM" id="SignalP"/>
    </source>
</evidence>
<comment type="caution">
    <text evidence="2">The sequence shown here is derived from an EMBL/GenBank/DDBJ whole genome shotgun (WGS) entry which is preliminary data.</text>
</comment>
<dbReference type="AlphaFoldDB" id="A0A7W7NSX6"/>
<evidence type="ECO:0000313" key="2">
    <source>
        <dbReference type="EMBL" id="MBB4840740.1"/>
    </source>
</evidence>
<protein>
    <recommendedName>
        <fullName evidence="4">CHRD domain-containing protein</fullName>
    </recommendedName>
</protein>
<organism evidence="2 3">
    <name type="scientific">Sphingomonas kyeonggiensis</name>
    <dbReference type="NCBI Taxonomy" id="1268553"/>
    <lineage>
        <taxon>Bacteria</taxon>
        <taxon>Pseudomonadati</taxon>
        <taxon>Pseudomonadota</taxon>
        <taxon>Alphaproteobacteria</taxon>
        <taxon>Sphingomonadales</taxon>
        <taxon>Sphingomonadaceae</taxon>
        <taxon>Sphingomonas</taxon>
    </lineage>
</organism>
<feature type="signal peptide" evidence="1">
    <location>
        <begin position="1"/>
        <end position="21"/>
    </location>
</feature>
<name>A0A7W7NSX6_9SPHN</name>
<dbReference type="EMBL" id="JACHLN010000004">
    <property type="protein sequence ID" value="MBB4840740.1"/>
    <property type="molecule type" value="Genomic_DNA"/>
</dbReference>
<gene>
    <name evidence="2" type="ORF">HNP52_003837</name>
</gene>